<evidence type="ECO:0000313" key="1">
    <source>
        <dbReference type="EMBL" id="NWB96435.1"/>
    </source>
</evidence>
<dbReference type="RefSeq" id="WP_177101779.1">
    <property type="nucleotide sequence ID" value="NZ_JACAQB010000006.1"/>
</dbReference>
<protein>
    <recommendedName>
        <fullName evidence="3">EthD domain-containing protein</fullName>
    </recommendedName>
</protein>
<dbReference type="AlphaFoldDB" id="A0A7Y8C1F8"/>
<proteinExistence type="predicted"/>
<dbReference type="EMBL" id="JACAQB010000006">
    <property type="protein sequence ID" value="NWB96435.1"/>
    <property type="molecule type" value="Genomic_DNA"/>
</dbReference>
<dbReference type="Proteomes" id="UP000539985">
    <property type="component" value="Unassembled WGS sequence"/>
</dbReference>
<sequence length="275" mass="31005">MSQLSGPVFSLHYIGLNLKKGVTAEHFENFVRERGVGIPAYPGWQWTLLKGLRGERENQYLMLHEAPGAEQYAQYIDRNGDQTVQAHAFWRDHPLAQALIAEWKTFSTFAELPTIFSHYSLVAENNNSSLPEGPNYQAAPGQKPLARVVGIHNLALRSGVAADTFEQFITDNIQRIEDYPGWKFHMLKGQGGSRLDQYAVMLEIESLDSLNSFHPELDVSTEKALTFVREHPESERMYDEWRELASFSGAPQLYTDYITIAGNDGSAGGNIKRLE</sequence>
<reference evidence="1 2" key="1">
    <citation type="submission" date="2020-04" db="EMBL/GenBank/DDBJ databases">
        <title>Molecular characterization of pseudomonads from Agaricus bisporus reveal novel blotch 2 pathogens in Western Europe.</title>
        <authorList>
            <person name="Taparia T."/>
            <person name="Krijger M."/>
            <person name="Haynes E."/>
            <person name="Elpinstone J.G."/>
            <person name="Noble R."/>
            <person name="Van Der Wolf J."/>
        </authorList>
    </citation>
    <scope>NUCLEOTIDE SEQUENCE [LARGE SCALE GENOMIC DNA]</scope>
    <source>
        <strain evidence="1 2">H7001</strain>
    </source>
</reference>
<accession>A0A7Y8C1F8</accession>
<comment type="caution">
    <text evidence="1">The sequence shown here is derived from an EMBL/GenBank/DDBJ whole genome shotgun (WGS) entry which is preliminary data.</text>
</comment>
<name>A0A7Y8C1F8_9PSED</name>
<evidence type="ECO:0008006" key="3">
    <source>
        <dbReference type="Google" id="ProtNLM"/>
    </source>
</evidence>
<organism evidence="1 2">
    <name type="scientific">Pseudomonas gingeri</name>
    <dbReference type="NCBI Taxonomy" id="117681"/>
    <lineage>
        <taxon>Bacteria</taxon>
        <taxon>Pseudomonadati</taxon>
        <taxon>Pseudomonadota</taxon>
        <taxon>Gammaproteobacteria</taxon>
        <taxon>Pseudomonadales</taxon>
        <taxon>Pseudomonadaceae</taxon>
        <taxon>Pseudomonas</taxon>
    </lineage>
</organism>
<gene>
    <name evidence="1" type="ORF">HX882_11080</name>
</gene>
<evidence type="ECO:0000313" key="2">
    <source>
        <dbReference type="Proteomes" id="UP000539985"/>
    </source>
</evidence>